<dbReference type="KEGG" id="slk:SLUN_00105"/>
<dbReference type="RefSeq" id="WP_108146602.1">
    <property type="nucleotide sequence ID" value="NZ_CP026304.1"/>
</dbReference>
<dbReference type="AlphaFoldDB" id="A0A2R4SVK4"/>
<reference evidence="1 2" key="1">
    <citation type="submission" date="2018-01" db="EMBL/GenBank/DDBJ databases">
        <title>Complete genome sequence of Streptomyces lunaelactis MM109T, a Ferroverdin A producer isolated from cave moonmilk deposits.</title>
        <authorList>
            <person name="Naome A."/>
            <person name="Martinet L."/>
            <person name="Maciejewska M."/>
            <person name="Anderssen S."/>
            <person name="Adam D."/>
            <person name="Tenconi E."/>
            <person name="Deflandre B."/>
            <person name="Arguelles-Arias A."/>
            <person name="Calusinska M."/>
            <person name="Copieters W."/>
            <person name="Karim L."/>
            <person name="Hanikenne M."/>
            <person name="Baurain D."/>
            <person name="van Wezel G."/>
            <person name="Smargiasso N."/>
            <person name="de Pauw E."/>
            <person name="Delfosse P."/>
            <person name="Rigali S."/>
        </authorList>
    </citation>
    <scope>NUCLEOTIDE SEQUENCE [LARGE SCALE GENOMIC DNA]</scope>
    <source>
        <strain evidence="1 2">MM109</strain>
    </source>
</reference>
<keyword evidence="2" id="KW-1185">Reference proteome</keyword>
<dbReference type="GeneID" id="55653704"/>
<evidence type="ECO:0000313" key="2">
    <source>
        <dbReference type="Proteomes" id="UP000244201"/>
    </source>
</evidence>
<sequence>MPQPVDFYPLIVTTYPDDAEHATLLLDPAAARIVTAGDVVEGDVILASFPDGSADYFNDQYEAHPQPFDPTCQCGVCCLQADCPGPAVVLSKGHPWHACDPWAARELVLIVPASQLP</sequence>
<dbReference type="Proteomes" id="UP000244201">
    <property type="component" value="Chromosome"/>
</dbReference>
<accession>A0A2R4SVK4</accession>
<organism evidence="1 2">
    <name type="scientific">Streptomyces lunaelactis</name>
    <dbReference type="NCBI Taxonomy" id="1535768"/>
    <lineage>
        <taxon>Bacteria</taxon>
        <taxon>Bacillati</taxon>
        <taxon>Actinomycetota</taxon>
        <taxon>Actinomycetes</taxon>
        <taxon>Kitasatosporales</taxon>
        <taxon>Streptomycetaceae</taxon>
        <taxon>Streptomyces</taxon>
    </lineage>
</organism>
<dbReference type="EMBL" id="CP026304">
    <property type="protein sequence ID" value="AVZ70907.1"/>
    <property type="molecule type" value="Genomic_DNA"/>
</dbReference>
<dbReference type="OrthoDB" id="4216684at2"/>
<protein>
    <submittedName>
        <fullName evidence="1">Uncharacterized protein</fullName>
    </submittedName>
</protein>
<proteinExistence type="predicted"/>
<gene>
    <name evidence="1" type="ORF">SLUN_00105</name>
</gene>
<name>A0A2R4SVK4_9ACTN</name>
<evidence type="ECO:0000313" key="1">
    <source>
        <dbReference type="EMBL" id="AVZ70907.1"/>
    </source>
</evidence>